<dbReference type="AlphaFoldDB" id="A0A4U8Z4J8"/>
<dbReference type="KEGG" id="mtun:MTUNDRAET4_3554"/>
<dbReference type="EMBL" id="LR536450">
    <property type="protein sequence ID" value="VFU10441.1"/>
    <property type="molecule type" value="Genomic_DNA"/>
</dbReference>
<evidence type="ECO:0000313" key="1">
    <source>
        <dbReference type="EMBL" id="VFU10441.1"/>
    </source>
</evidence>
<sequence>MMAHKMFSVAAAAAVIAMGPVSIPSAGARPIVPSERRYEPFDTANMPGCGDPAPLTEVQARFHERESEFWRTGLEIAAFEEIREIGFRSNGLDYIPRRYCQAHVIMSDASVRSVSYSISKDLGGIGDQFGIEWCVVGLDRNDSDAPNCKMAQP</sequence>
<protein>
    <submittedName>
        <fullName evidence="1">Uncharacterized protein</fullName>
    </submittedName>
</protein>
<organism evidence="1 2">
    <name type="scientific">Methylocella tundrae</name>
    <dbReference type="NCBI Taxonomy" id="227605"/>
    <lineage>
        <taxon>Bacteria</taxon>
        <taxon>Pseudomonadati</taxon>
        <taxon>Pseudomonadota</taxon>
        <taxon>Alphaproteobacteria</taxon>
        <taxon>Hyphomicrobiales</taxon>
        <taxon>Beijerinckiaceae</taxon>
        <taxon>Methylocella</taxon>
    </lineage>
</organism>
<accession>A0A4U8Z4J8</accession>
<dbReference type="Proteomes" id="UP000294360">
    <property type="component" value="Chromosome"/>
</dbReference>
<reference evidence="1 2" key="1">
    <citation type="submission" date="2019-03" db="EMBL/GenBank/DDBJ databases">
        <authorList>
            <person name="Kox A.R. M."/>
        </authorList>
    </citation>
    <scope>NUCLEOTIDE SEQUENCE [LARGE SCALE GENOMIC DNA]</scope>
    <source>
        <strain evidence="1">MTUNDRAET4 annotated genome</strain>
    </source>
</reference>
<gene>
    <name evidence="1" type="ORF">MTUNDRAET4_3554</name>
</gene>
<proteinExistence type="predicted"/>
<name>A0A4U8Z4J8_METTU</name>
<evidence type="ECO:0000313" key="2">
    <source>
        <dbReference type="Proteomes" id="UP000294360"/>
    </source>
</evidence>